<comment type="function">
    <text evidence="11 12">Key component of the proton channel; it plays a direct role in the translocation of protons across the membrane.</text>
</comment>
<dbReference type="HAMAP" id="MF_01393">
    <property type="entry name" value="ATP_synth_a_bact"/>
    <property type="match status" value="1"/>
</dbReference>
<evidence type="ECO:0000313" key="14">
    <source>
        <dbReference type="EMBL" id="SCD20279.1"/>
    </source>
</evidence>
<reference evidence="14 15" key="1">
    <citation type="submission" date="2016-08" db="EMBL/GenBank/DDBJ databases">
        <authorList>
            <person name="Seilhamer J.J."/>
        </authorList>
    </citation>
    <scope>NUCLEOTIDE SEQUENCE [LARGE SCALE GENOMIC DNA]</scope>
    <source>
        <strain evidence="14">M3/6</strain>
    </source>
</reference>
<evidence type="ECO:0000256" key="4">
    <source>
        <dbReference type="ARBA" id="ARBA00022547"/>
    </source>
</evidence>
<dbReference type="CDD" id="cd00310">
    <property type="entry name" value="ATP-synt_Fo_a_6"/>
    <property type="match status" value="1"/>
</dbReference>
<evidence type="ECO:0000256" key="8">
    <source>
        <dbReference type="ARBA" id="ARBA00023065"/>
    </source>
</evidence>
<dbReference type="Gene3D" id="1.20.120.220">
    <property type="entry name" value="ATP synthase, F0 complex, subunit A"/>
    <property type="match status" value="1"/>
</dbReference>
<feature type="transmembrane region" description="Helical" evidence="11">
    <location>
        <begin position="289"/>
        <end position="322"/>
    </location>
</feature>
<dbReference type="InterPro" id="IPR045083">
    <property type="entry name" value="ATP_synth_F0_asu_bact/mt"/>
</dbReference>
<dbReference type="STRING" id="1642647.PSM36_1457"/>
<evidence type="ECO:0000256" key="12">
    <source>
        <dbReference type="RuleBase" id="RU000483"/>
    </source>
</evidence>
<dbReference type="PANTHER" id="PTHR11410:SF0">
    <property type="entry name" value="ATP SYNTHASE SUBUNIT A"/>
    <property type="match status" value="1"/>
</dbReference>
<evidence type="ECO:0000256" key="11">
    <source>
        <dbReference type="HAMAP-Rule" id="MF_01393"/>
    </source>
</evidence>
<evidence type="ECO:0000256" key="2">
    <source>
        <dbReference type="ARBA" id="ARBA00006810"/>
    </source>
</evidence>
<keyword evidence="3 11" id="KW-0813">Transport</keyword>
<dbReference type="AlphaFoldDB" id="A0A1R3T2Q5"/>
<keyword evidence="9 11" id="KW-0472">Membrane</keyword>
<feature type="transmembrane region" description="Helical" evidence="11">
    <location>
        <begin position="214"/>
        <end position="234"/>
    </location>
</feature>
<dbReference type="Proteomes" id="UP000187464">
    <property type="component" value="Chromosome I"/>
</dbReference>
<dbReference type="GO" id="GO:0005886">
    <property type="term" value="C:plasma membrane"/>
    <property type="evidence" value="ECO:0007669"/>
    <property type="project" value="UniProtKB-SubCell"/>
</dbReference>
<evidence type="ECO:0000256" key="6">
    <source>
        <dbReference type="ARBA" id="ARBA00022781"/>
    </source>
</evidence>
<feature type="transmembrane region" description="Helical" evidence="11">
    <location>
        <begin position="328"/>
        <end position="348"/>
    </location>
</feature>
<gene>
    <name evidence="11" type="primary">atpB</name>
    <name evidence="14" type="ORF">PSM36_1457</name>
</gene>
<comment type="subcellular location">
    <subcellularLocation>
        <location evidence="11 12">Cell membrane</location>
        <topology evidence="11 12">Multi-pass membrane protein</topology>
    </subcellularLocation>
    <subcellularLocation>
        <location evidence="1">Membrane</location>
        <topology evidence="1">Multi-pass membrane protein</topology>
    </subcellularLocation>
</comment>
<evidence type="ECO:0000256" key="10">
    <source>
        <dbReference type="ARBA" id="ARBA00023310"/>
    </source>
</evidence>
<feature type="signal peptide" evidence="13">
    <location>
        <begin position="1"/>
        <end position="24"/>
    </location>
</feature>
<feature type="chain" id="PRO_5013340204" description="ATP synthase subunit a" evidence="13">
    <location>
        <begin position="25"/>
        <end position="366"/>
    </location>
</feature>
<evidence type="ECO:0000256" key="5">
    <source>
        <dbReference type="ARBA" id="ARBA00022692"/>
    </source>
</evidence>
<evidence type="ECO:0000313" key="15">
    <source>
        <dbReference type="Proteomes" id="UP000187464"/>
    </source>
</evidence>
<organism evidence="14 15">
    <name type="scientific">Proteiniphilum saccharofermentans</name>
    <dbReference type="NCBI Taxonomy" id="1642647"/>
    <lineage>
        <taxon>Bacteria</taxon>
        <taxon>Pseudomonadati</taxon>
        <taxon>Bacteroidota</taxon>
        <taxon>Bacteroidia</taxon>
        <taxon>Bacteroidales</taxon>
        <taxon>Dysgonomonadaceae</taxon>
        <taxon>Proteiniphilum</taxon>
    </lineage>
</organism>
<evidence type="ECO:0000256" key="13">
    <source>
        <dbReference type="SAM" id="SignalP"/>
    </source>
</evidence>
<keyword evidence="15" id="KW-1185">Reference proteome</keyword>
<dbReference type="InterPro" id="IPR000568">
    <property type="entry name" value="ATP_synth_F0_asu"/>
</dbReference>
<dbReference type="Pfam" id="PF00119">
    <property type="entry name" value="ATP-synt_A"/>
    <property type="match status" value="1"/>
</dbReference>
<keyword evidence="7 11" id="KW-1133">Transmembrane helix</keyword>
<proteinExistence type="inferred from homology"/>
<dbReference type="PANTHER" id="PTHR11410">
    <property type="entry name" value="ATP SYNTHASE SUBUNIT A"/>
    <property type="match status" value="1"/>
</dbReference>
<keyword evidence="4 11" id="KW-0138">CF(0)</keyword>
<evidence type="ECO:0000256" key="1">
    <source>
        <dbReference type="ARBA" id="ARBA00004141"/>
    </source>
</evidence>
<dbReference type="RefSeq" id="WP_083710968.1">
    <property type="nucleotide sequence ID" value="NZ_LT605205.1"/>
</dbReference>
<dbReference type="EMBL" id="LT605205">
    <property type="protein sequence ID" value="SCD20279.1"/>
    <property type="molecule type" value="Genomic_DNA"/>
</dbReference>
<dbReference type="SUPFAM" id="SSF81336">
    <property type="entry name" value="F1F0 ATP synthase subunit A"/>
    <property type="match status" value="1"/>
</dbReference>
<sequence>MMKRALYISGLSLILFLTASPVWASNQDEAKEELNAKEFITEHLADSYEWQIVSNGTKYIAIPLPVILHSKTTGWHLFPSSHFHHGANSYKGFEIAAEGKYKGKIMETDADGSASRPLDLSLTKNAASLLFASLLVILIIMGVAHSLKRDPMKPRKGFTGLIEMLVLSINDEVIKPSIGKDYQRYAPYLLTVFFFIFTNNLLGLIPLFPGGANVTGNIAVTLVLAVATFLIVNLTGTKEYYKEILWPDVPTWLKVPIPLMPIVEIVGTFTKPFALMIRLFANMMAGHSIVLGLTMLIFITASMGMAINTSMTVLSVIFTVFIDLVELFIAYIQAYVFTLLSAVFIGLARIESHFEKKKAVETEKAA</sequence>
<dbReference type="PRINTS" id="PR00123">
    <property type="entry name" value="ATPASEA"/>
</dbReference>
<dbReference type="InterPro" id="IPR035908">
    <property type="entry name" value="F0_ATP_A_sf"/>
</dbReference>
<accession>A0A1R3T2Q5</accession>
<protein>
    <recommendedName>
        <fullName evidence="11 12">ATP synthase subunit a</fullName>
    </recommendedName>
    <alternativeName>
        <fullName evidence="11">ATP synthase F0 sector subunit a</fullName>
    </alternativeName>
    <alternativeName>
        <fullName evidence="11">F-ATPase subunit 6</fullName>
    </alternativeName>
</protein>
<keyword evidence="13" id="KW-0732">Signal</keyword>
<evidence type="ECO:0000256" key="7">
    <source>
        <dbReference type="ARBA" id="ARBA00022989"/>
    </source>
</evidence>
<dbReference type="GO" id="GO:0045259">
    <property type="term" value="C:proton-transporting ATP synthase complex"/>
    <property type="evidence" value="ECO:0007669"/>
    <property type="project" value="UniProtKB-KW"/>
</dbReference>
<keyword evidence="6 11" id="KW-0375">Hydrogen ion transport</keyword>
<feature type="transmembrane region" description="Helical" evidence="11">
    <location>
        <begin position="126"/>
        <end position="147"/>
    </location>
</feature>
<evidence type="ECO:0000256" key="3">
    <source>
        <dbReference type="ARBA" id="ARBA00022448"/>
    </source>
</evidence>
<feature type="transmembrane region" description="Helical" evidence="11">
    <location>
        <begin position="185"/>
        <end position="208"/>
    </location>
</feature>
<comment type="similarity">
    <text evidence="2 11 12">Belongs to the ATPase A chain family.</text>
</comment>
<dbReference type="GO" id="GO:0046933">
    <property type="term" value="F:proton-transporting ATP synthase activity, rotational mechanism"/>
    <property type="evidence" value="ECO:0007669"/>
    <property type="project" value="UniProtKB-UniRule"/>
</dbReference>
<dbReference type="KEGG" id="psac:PSM36_1457"/>
<keyword evidence="5 11" id="KW-0812">Transmembrane</keyword>
<evidence type="ECO:0000256" key="9">
    <source>
        <dbReference type="ARBA" id="ARBA00023136"/>
    </source>
</evidence>
<keyword evidence="10 11" id="KW-0066">ATP synthesis</keyword>
<keyword evidence="11" id="KW-1003">Cell membrane</keyword>
<keyword evidence="8 11" id="KW-0406">Ion transport</keyword>
<dbReference type="NCBIfam" id="TIGR01131">
    <property type="entry name" value="ATP_synt_6_or_A"/>
    <property type="match status" value="1"/>
</dbReference>
<name>A0A1R3T2Q5_9BACT</name>